<evidence type="ECO:0008006" key="3">
    <source>
        <dbReference type="Google" id="ProtNLM"/>
    </source>
</evidence>
<dbReference type="Pfam" id="PF14072">
    <property type="entry name" value="DndB"/>
    <property type="match status" value="1"/>
</dbReference>
<dbReference type="InterPro" id="IPR017642">
    <property type="entry name" value="DNA_S_mod_DndB"/>
</dbReference>
<comment type="caution">
    <text evidence="1">The sequence shown here is derived from an EMBL/GenBank/DDBJ whole genome shotgun (WGS) entry which is preliminary data.</text>
</comment>
<dbReference type="RefSeq" id="WP_182498398.1">
    <property type="nucleotide sequence ID" value="NZ_BMKM01000003.1"/>
</dbReference>
<dbReference type="NCBIfam" id="TIGR04172">
    <property type="entry name" value="DGQHR_dnd_1"/>
    <property type="match status" value="1"/>
</dbReference>
<dbReference type="EMBL" id="BMKM01000003">
    <property type="protein sequence ID" value="GGE18249.1"/>
    <property type="molecule type" value="Genomic_DNA"/>
</dbReference>
<reference evidence="1" key="1">
    <citation type="journal article" date="2014" name="Int. J. Syst. Evol. Microbiol.">
        <title>Complete genome sequence of Corynebacterium casei LMG S-19264T (=DSM 44701T), isolated from a smear-ripened cheese.</title>
        <authorList>
            <consortium name="US DOE Joint Genome Institute (JGI-PGF)"/>
            <person name="Walter F."/>
            <person name="Albersmeier A."/>
            <person name="Kalinowski J."/>
            <person name="Ruckert C."/>
        </authorList>
    </citation>
    <scope>NUCLEOTIDE SEQUENCE</scope>
    <source>
        <strain evidence="1">CGMCC 1.15966</strain>
    </source>
</reference>
<dbReference type="NCBIfam" id="TIGR03187">
    <property type="entry name" value="DGQHR"/>
    <property type="match status" value="1"/>
</dbReference>
<keyword evidence="2" id="KW-1185">Reference proteome</keyword>
<name>A0A8H9FZ37_9SPHI</name>
<gene>
    <name evidence="1" type="ORF">GCM10011516_14860</name>
</gene>
<reference evidence="1" key="2">
    <citation type="submission" date="2020-09" db="EMBL/GenBank/DDBJ databases">
        <authorList>
            <person name="Sun Q."/>
            <person name="Zhou Y."/>
        </authorList>
    </citation>
    <scope>NUCLEOTIDE SEQUENCE</scope>
    <source>
        <strain evidence="1">CGMCC 1.15966</strain>
    </source>
</reference>
<dbReference type="Proteomes" id="UP000614460">
    <property type="component" value="Unassembled WGS sequence"/>
</dbReference>
<dbReference type="InterPro" id="IPR017601">
    <property type="entry name" value="DGQHR-contain_dom"/>
</dbReference>
<proteinExistence type="predicted"/>
<evidence type="ECO:0000313" key="2">
    <source>
        <dbReference type="Proteomes" id="UP000614460"/>
    </source>
</evidence>
<organism evidence="1 2">
    <name type="scientific">Sphingobacterium cellulitidis</name>
    <dbReference type="NCBI Taxonomy" id="1768011"/>
    <lineage>
        <taxon>Bacteria</taxon>
        <taxon>Pseudomonadati</taxon>
        <taxon>Bacteroidota</taxon>
        <taxon>Sphingobacteriia</taxon>
        <taxon>Sphingobacteriales</taxon>
        <taxon>Sphingobacteriaceae</taxon>
        <taxon>Sphingobacterium</taxon>
    </lineage>
</organism>
<dbReference type="CDD" id="cd16413">
    <property type="entry name" value="DGQHR_domain"/>
    <property type="match status" value="1"/>
</dbReference>
<dbReference type="InterPro" id="IPR026440">
    <property type="entry name" value="DNA_PRithio_assoc_DGOHR_pro_1"/>
</dbReference>
<accession>A0A8H9FZ37</accession>
<sequence>MDNNYLELRALKVNQPLGEFFVISISANDLLEVSFSEPLQYVASDGELRGSQRPKDDKRLKEIATYIESVEMAFPNSIILAANYTEKGTISTDSEERWRVEEDGCGYKIIIPKETPLAAIIDGQHRLKAFDFVTKQERFDDLQLLCSVYFDLPNSYQAFLFATINSNQKKVDRSLALEQFGYNVDDEQEKAWTPEKFAVFLTRKLNIEDNSPFHKHIKVTPLNSELLFENGPDSNWKVSTATVVDGICKLISSNPKRDRIMMQQKHFLKGRSREMIKNIKDVSPLRSSFIEGRDQTIYDTVLNYFKEVEEILWQDLSEKSYIIKTVGIQALFDYLRLVLIKEPSDTPDKINFSKYLIPSKSLDFSNKFYQASGIGRSRIKNVLAIAGGIIDVKNVKARDQIIYSEIIEGNKAHSEDTKWIWTEEAENAVLHYLEKADWNISEKTVIIYPVEGYDLEDVVEIKNYNDLFKRLEDLAESAFYSYLTSDKEIAEVEIDNFDPSEIVSNVLLDYDEELNKIGWK</sequence>
<evidence type="ECO:0000313" key="1">
    <source>
        <dbReference type="EMBL" id="GGE18249.1"/>
    </source>
</evidence>
<dbReference type="AlphaFoldDB" id="A0A8H9FZ37"/>
<protein>
    <recommendedName>
        <fullName evidence="3">DGQHR domain-containing protein</fullName>
    </recommendedName>
</protein>